<comment type="caution">
    <text evidence="2">The sequence shown here is derived from an EMBL/GenBank/DDBJ whole genome shotgun (WGS) entry which is preliminary data.</text>
</comment>
<feature type="region of interest" description="Disordered" evidence="1">
    <location>
        <begin position="1"/>
        <end position="98"/>
    </location>
</feature>
<dbReference type="AlphaFoldDB" id="A0A645IL20"/>
<feature type="compositionally biased region" description="Low complexity" evidence="1">
    <location>
        <begin position="1"/>
        <end position="12"/>
    </location>
</feature>
<reference evidence="2" key="1">
    <citation type="submission" date="2019-08" db="EMBL/GenBank/DDBJ databases">
        <authorList>
            <person name="Kucharzyk K."/>
            <person name="Murdoch R.W."/>
            <person name="Higgins S."/>
            <person name="Loffler F."/>
        </authorList>
    </citation>
    <scope>NUCLEOTIDE SEQUENCE</scope>
</reference>
<name>A0A645IL20_9ZZZZ</name>
<organism evidence="2">
    <name type="scientific">bioreactor metagenome</name>
    <dbReference type="NCBI Taxonomy" id="1076179"/>
    <lineage>
        <taxon>unclassified sequences</taxon>
        <taxon>metagenomes</taxon>
        <taxon>ecological metagenomes</taxon>
    </lineage>
</organism>
<feature type="compositionally biased region" description="Low complexity" evidence="1">
    <location>
        <begin position="30"/>
        <end position="42"/>
    </location>
</feature>
<protein>
    <submittedName>
        <fullName evidence="2">Uncharacterized protein</fullName>
    </submittedName>
</protein>
<evidence type="ECO:0000313" key="2">
    <source>
        <dbReference type="EMBL" id="MPN49014.1"/>
    </source>
</evidence>
<dbReference type="EMBL" id="VSSQ01111863">
    <property type="protein sequence ID" value="MPN49014.1"/>
    <property type="molecule type" value="Genomic_DNA"/>
</dbReference>
<feature type="compositionally biased region" description="Basic and acidic residues" evidence="1">
    <location>
        <begin position="63"/>
        <end position="76"/>
    </location>
</feature>
<gene>
    <name evidence="2" type="ORF">SDC9_196627</name>
</gene>
<accession>A0A645IL20</accession>
<evidence type="ECO:0000256" key="1">
    <source>
        <dbReference type="SAM" id="MobiDB-lite"/>
    </source>
</evidence>
<proteinExistence type="predicted"/>
<sequence>MLPVPGAAAEAEGAGRLEHGGRAAGGGAVGALPGRLAGRAGHPGAAGIGCESVHADGGGSLRAADENHPVSGRSDRGAPGSSGAGLPGLHPGVRPAAA</sequence>